<dbReference type="InterPro" id="IPR012340">
    <property type="entry name" value="NA-bd_OB-fold"/>
</dbReference>
<protein>
    <recommendedName>
        <fullName evidence="10">Small ribosomal subunit biogenesis GTPase RsgA</fullName>
        <ecNumber evidence="10">3.6.1.-</ecNumber>
    </recommendedName>
</protein>
<comment type="cofactor">
    <cofactor evidence="10">
        <name>Zn(2+)</name>
        <dbReference type="ChEBI" id="CHEBI:29105"/>
    </cofactor>
    <text evidence="10">Binds 1 zinc ion per subunit.</text>
</comment>
<gene>
    <name evidence="10 13" type="primary">rsgA</name>
    <name evidence="13" type="ORF">H0A61_02206</name>
</gene>
<keyword evidence="2 10" id="KW-0690">Ribosome biogenesis</keyword>
<evidence type="ECO:0000259" key="12">
    <source>
        <dbReference type="PROSITE" id="PS51721"/>
    </source>
</evidence>
<dbReference type="GO" id="GO:0046872">
    <property type="term" value="F:metal ion binding"/>
    <property type="evidence" value="ECO:0007669"/>
    <property type="project" value="UniProtKB-KW"/>
</dbReference>
<feature type="domain" description="CP-type G" evidence="12">
    <location>
        <begin position="64"/>
        <end position="223"/>
    </location>
</feature>
<dbReference type="KEGG" id="kme:H0A61_02206"/>
<keyword evidence="6 10" id="KW-0378">Hydrolase</keyword>
<dbReference type="SUPFAM" id="SSF52540">
    <property type="entry name" value="P-loop containing nucleoside triphosphate hydrolases"/>
    <property type="match status" value="1"/>
</dbReference>
<dbReference type="PANTHER" id="PTHR32120">
    <property type="entry name" value="SMALL RIBOSOMAL SUBUNIT BIOGENESIS GTPASE RSGA"/>
    <property type="match status" value="1"/>
</dbReference>
<evidence type="ECO:0000256" key="5">
    <source>
        <dbReference type="ARBA" id="ARBA00022741"/>
    </source>
</evidence>
<dbReference type="NCBIfam" id="TIGR00157">
    <property type="entry name" value="ribosome small subunit-dependent GTPase A"/>
    <property type="match status" value="1"/>
</dbReference>
<keyword evidence="3 10" id="KW-0479">Metal-binding</keyword>
<keyword evidence="4 10" id="KW-0699">rRNA-binding</keyword>
<dbReference type="InterPro" id="IPR004881">
    <property type="entry name" value="Ribosome_biogen_GTPase_RsgA"/>
</dbReference>
<feature type="domain" description="EngC GTPase" evidence="11">
    <location>
        <begin position="73"/>
        <end position="221"/>
    </location>
</feature>
<dbReference type="RefSeq" id="WP_206707161.1">
    <property type="nucleotide sequence ID" value="NZ_CP059066.1"/>
</dbReference>
<keyword evidence="7 10" id="KW-0862">Zinc</keyword>
<dbReference type="PANTHER" id="PTHR32120:SF11">
    <property type="entry name" value="SMALL RIBOSOMAL SUBUNIT BIOGENESIS GTPASE RSGA 1, MITOCHONDRIAL-RELATED"/>
    <property type="match status" value="1"/>
</dbReference>
<evidence type="ECO:0000256" key="9">
    <source>
        <dbReference type="ARBA" id="ARBA00023134"/>
    </source>
</evidence>
<dbReference type="CDD" id="cd01854">
    <property type="entry name" value="YjeQ_EngC"/>
    <property type="match status" value="1"/>
</dbReference>
<evidence type="ECO:0000256" key="7">
    <source>
        <dbReference type="ARBA" id="ARBA00022833"/>
    </source>
</evidence>
<keyword evidence="5 10" id="KW-0547">Nucleotide-binding</keyword>
<reference evidence="13" key="1">
    <citation type="submission" date="2020-07" db="EMBL/GenBank/DDBJ databases">
        <title>Koleobacter methoxysyntrophicus gen. nov., sp. nov., a novel anaerobic bacterium isolated from deep subsurface oil field and proposal of Koleobacterales ord. nov. in the phylum Firmicutes.</title>
        <authorList>
            <person name="Sakamoto S."/>
            <person name="Tamaki H."/>
        </authorList>
    </citation>
    <scope>NUCLEOTIDE SEQUENCE</scope>
    <source>
        <strain evidence="13">NRmbB1</strain>
    </source>
</reference>
<dbReference type="AlphaFoldDB" id="A0A8A0RN42"/>
<keyword evidence="14" id="KW-1185">Reference proteome</keyword>
<evidence type="ECO:0000313" key="14">
    <source>
        <dbReference type="Proteomes" id="UP000662904"/>
    </source>
</evidence>
<evidence type="ECO:0000256" key="10">
    <source>
        <dbReference type="HAMAP-Rule" id="MF_01820"/>
    </source>
</evidence>
<comment type="similarity">
    <text evidence="10">Belongs to the TRAFAC class YlqF/YawG GTPase family. RsgA subfamily.</text>
</comment>
<dbReference type="InterPro" id="IPR027417">
    <property type="entry name" value="P-loop_NTPase"/>
</dbReference>
<keyword evidence="8 10" id="KW-0694">RNA-binding</keyword>
<dbReference type="Proteomes" id="UP000662904">
    <property type="component" value="Chromosome"/>
</dbReference>
<dbReference type="GO" id="GO:0042274">
    <property type="term" value="P:ribosomal small subunit biogenesis"/>
    <property type="evidence" value="ECO:0007669"/>
    <property type="project" value="UniProtKB-UniRule"/>
</dbReference>
<dbReference type="GO" id="GO:0019843">
    <property type="term" value="F:rRNA binding"/>
    <property type="evidence" value="ECO:0007669"/>
    <property type="project" value="UniProtKB-KW"/>
</dbReference>
<sequence length="294" mass="33483">MVEGLVIKAIGGFYYVKKGNGEVVECRARGRFRKENINIYVGDRVLVNNPDSKTWVVEAVLQRKNLMVRPPIANIDQCILVFSIKSPDFNPFLLDRFLVLAEHLQVNIVICLNKIDLADNKEELENIKEKYNKIGYKVLTISAVEKIGIEPFKAILIDKISVLAGPSGVGKSTLLNIIQPGLSLKTGELSEKLRKGRHTTRHVELIELEFGGLIADTPGFSYLELDDISPDQLPYLFPEIKRAQGKCKFKGCRHFHEPDCEIKKLMDQCLIYSERYESYIAFLNEICDKRRNLQ</sequence>
<accession>A0A8A0RN42</accession>
<feature type="binding site" evidence="10">
    <location>
        <position position="247"/>
    </location>
    <ligand>
        <name>Zn(2+)</name>
        <dbReference type="ChEBI" id="CHEBI:29105"/>
    </ligand>
</feature>
<evidence type="ECO:0000259" key="11">
    <source>
        <dbReference type="PROSITE" id="PS50936"/>
    </source>
</evidence>
<keyword evidence="1 10" id="KW-0963">Cytoplasm</keyword>
<evidence type="ECO:0000256" key="1">
    <source>
        <dbReference type="ARBA" id="ARBA00022490"/>
    </source>
</evidence>
<dbReference type="GO" id="GO:0005525">
    <property type="term" value="F:GTP binding"/>
    <property type="evidence" value="ECO:0007669"/>
    <property type="project" value="UniProtKB-UniRule"/>
</dbReference>
<evidence type="ECO:0000256" key="4">
    <source>
        <dbReference type="ARBA" id="ARBA00022730"/>
    </source>
</evidence>
<evidence type="ECO:0000313" key="13">
    <source>
        <dbReference type="EMBL" id="QSQ09825.1"/>
    </source>
</evidence>
<dbReference type="SUPFAM" id="SSF50249">
    <property type="entry name" value="Nucleic acid-binding proteins"/>
    <property type="match status" value="1"/>
</dbReference>
<dbReference type="Gene3D" id="1.10.40.50">
    <property type="entry name" value="Probable gtpase engc, domain 3"/>
    <property type="match status" value="1"/>
</dbReference>
<dbReference type="InterPro" id="IPR031944">
    <property type="entry name" value="RsgA_N"/>
</dbReference>
<comment type="function">
    <text evidence="10">One of several proteins that assist in the late maturation steps of the functional core of the 30S ribosomal subunit. Helps release RbfA from mature subunits. May play a role in the assembly of ribosomal proteins into the subunit. Circularly permuted GTPase that catalyzes slow GTP hydrolysis, GTPase activity is stimulated by the 30S ribosomal subunit.</text>
</comment>
<feature type="binding site" evidence="10">
    <location>
        <begin position="165"/>
        <end position="173"/>
    </location>
    <ligand>
        <name>GTP</name>
        <dbReference type="ChEBI" id="CHEBI:37565"/>
    </ligand>
</feature>
<evidence type="ECO:0000256" key="6">
    <source>
        <dbReference type="ARBA" id="ARBA00022801"/>
    </source>
</evidence>
<comment type="subunit">
    <text evidence="10">Monomer. Associates with 30S ribosomal subunit, binds 16S rRNA.</text>
</comment>
<dbReference type="PROSITE" id="PS51721">
    <property type="entry name" value="G_CP"/>
    <property type="match status" value="1"/>
</dbReference>
<feature type="binding site" evidence="10">
    <location>
        <position position="260"/>
    </location>
    <ligand>
        <name>Zn(2+)</name>
        <dbReference type="ChEBI" id="CHEBI:29105"/>
    </ligand>
</feature>
<dbReference type="Gene3D" id="2.40.50.140">
    <property type="entry name" value="Nucleic acid-binding proteins"/>
    <property type="match status" value="1"/>
</dbReference>
<dbReference type="CDD" id="cd04466">
    <property type="entry name" value="S1_YloQ_GTPase"/>
    <property type="match status" value="1"/>
</dbReference>
<dbReference type="Gene3D" id="3.40.50.300">
    <property type="entry name" value="P-loop containing nucleotide triphosphate hydrolases"/>
    <property type="match status" value="1"/>
</dbReference>
<feature type="binding site" evidence="10">
    <location>
        <position position="252"/>
    </location>
    <ligand>
        <name>Zn(2+)</name>
        <dbReference type="ChEBI" id="CHEBI:29105"/>
    </ligand>
</feature>
<dbReference type="Pfam" id="PF16745">
    <property type="entry name" value="RsgA_N"/>
    <property type="match status" value="1"/>
</dbReference>
<proteinExistence type="inferred from homology"/>
<dbReference type="InterPro" id="IPR030378">
    <property type="entry name" value="G_CP_dom"/>
</dbReference>
<dbReference type="HAMAP" id="MF_01820">
    <property type="entry name" value="GTPase_RsgA"/>
    <property type="match status" value="1"/>
</dbReference>
<dbReference type="EMBL" id="CP059066">
    <property type="protein sequence ID" value="QSQ09825.1"/>
    <property type="molecule type" value="Genomic_DNA"/>
</dbReference>
<evidence type="ECO:0000256" key="2">
    <source>
        <dbReference type="ARBA" id="ARBA00022517"/>
    </source>
</evidence>
<dbReference type="EC" id="3.6.1.-" evidence="10"/>
<organism evidence="13 14">
    <name type="scientific">Koleobacter methoxysyntrophicus</name>
    <dbReference type="NCBI Taxonomy" id="2751313"/>
    <lineage>
        <taxon>Bacteria</taxon>
        <taxon>Bacillati</taxon>
        <taxon>Bacillota</taxon>
        <taxon>Clostridia</taxon>
        <taxon>Koleobacterales</taxon>
        <taxon>Koleobacteraceae</taxon>
        <taxon>Koleobacter</taxon>
    </lineage>
</organism>
<comment type="subcellular location">
    <subcellularLocation>
        <location evidence="10">Cytoplasm</location>
    </subcellularLocation>
</comment>
<feature type="binding site" evidence="10">
    <location>
        <position position="254"/>
    </location>
    <ligand>
        <name>Zn(2+)</name>
        <dbReference type="ChEBI" id="CHEBI:29105"/>
    </ligand>
</feature>
<name>A0A8A0RN42_9FIRM</name>
<dbReference type="GO" id="GO:0003924">
    <property type="term" value="F:GTPase activity"/>
    <property type="evidence" value="ECO:0007669"/>
    <property type="project" value="UniProtKB-UniRule"/>
</dbReference>
<keyword evidence="9 10" id="KW-0342">GTP-binding</keyword>
<evidence type="ECO:0000256" key="3">
    <source>
        <dbReference type="ARBA" id="ARBA00022723"/>
    </source>
</evidence>
<dbReference type="PROSITE" id="PS50936">
    <property type="entry name" value="ENGC_GTPASE"/>
    <property type="match status" value="1"/>
</dbReference>
<dbReference type="GO" id="GO:0005737">
    <property type="term" value="C:cytoplasm"/>
    <property type="evidence" value="ECO:0007669"/>
    <property type="project" value="UniProtKB-SubCell"/>
</dbReference>
<feature type="binding site" evidence="10">
    <location>
        <begin position="113"/>
        <end position="116"/>
    </location>
    <ligand>
        <name>GTP</name>
        <dbReference type="ChEBI" id="CHEBI:37565"/>
    </ligand>
</feature>
<evidence type="ECO:0000256" key="8">
    <source>
        <dbReference type="ARBA" id="ARBA00022884"/>
    </source>
</evidence>
<dbReference type="InterPro" id="IPR010914">
    <property type="entry name" value="RsgA_GTPase_dom"/>
</dbReference>
<dbReference type="Pfam" id="PF03193">
    <property type="entry name" value="RsgA_GTPase"/>
    <property type="match status" value="1"/>
</dbReference>